<dbReference type="EMBL" id="CP044108">
    <property type="protein sequence ID" value="QEU11426.1"/>
    <property type="molecule type" value="Genomic_DNA"/>
</dbReference>
<dbReference type="Gene3D" id="1.10.10.10">
    <property type="entry name" value="Winged helix-like DNA-binding domain superfamily/Winged helix DNA-binding domain"/>
    <property type="match status" value="2"/>
</dbReference>
<evidence type="ECO:0000256" key="1">
    <source>
        <dbReference type="ARBA" id="ARBA00004496"/>
    </source>
</evidence>
<gene>
    <name evidence="5" type="primary">recX</name>
    <name evidence="9" type="ORF">FOB48_03350</name>
</gene>
<comment type="similarity">
    <text evidence="2 5">Belongs to the RecX family.</text>
</comment>
<evidence type="ECO:0000259" key="8">
    <source>
        <dbReference type="Pfam" id="PF21982"/>
    </source>
</evidence>
<dbReference type="InterPro" id="IPR053924">
    <property type="entry name" value="RecX_HTH_2nd"/>
</dbReference>
<dbReference type="InterPro" id="IPR053926">
    <property type="entry name" value="RecX_HTH_1st"/>
</dbReference>
<feature type="domain" description="RecX second three-helical" evidence="7">
    <location>
        <begin position="134"/>
        <end position="175"/>
    </location>
</feature>
<evidence type="ECO:0000256" key="3">
    <source>
        <dbReference type="ARBA" id="ARBA00018111"/>
    </source>
</evidence>
<sequence length="248" mass="27549">MQMRRPSRLRPMRLWGMANSSTMKHPHKSECQSPHSAGEGDWREGVIEELAEHIAAIEAGEAAPGEGSNPHRGGVFRDSDTEKAVVKECRYVLGLLAHRSRSEAEIRVKLAGRVCDEEVLEEIMRRLDGAGLIDDEAFARAWIEQRRAHKLLGTAALRRELEGKGVSSRDINTALEEAAPYDSEKERCQTLARERLAKELRKSGGAESLDRGAVLRRIGGALARRGYSENLTLFVLNRELDAAGVTWS</sequence>
<accession>A0ABX6A4E1</accession>
<dbReference type="Proteomes" id="UP000323865">
    <property type="component" value="Chromosome"/>
</dbReference>
<organism evidence="9 10">
    <name type="scientific">Dermabacter vaginalis</name>
    <dbReference type="NCBI Taxonomy" id="1630135"/>
    <lineage>
        <taxon>Bacteria</taxon>
        <taxon>Bacillati</taxon>
        <taxon>Actinomycetota</taxon>
        <taxon>Actinomycetes</taxon>
        <taxon>Micrococcales</taxon>
        <taxon>Dermabacteraceae</taxon>
        <taxon>Dermabacter</taxon>
    </lineage>
</organism>
<comment type="function">
    <text evidence="5">Modulates RecA activity.</text>
</comment>
<evidence type="ECO:0000313" key="10">
    <source>
        <dbReference type="Proteomes" id="UP000323865"/>
    </source>
</evidence>
<evidence type="ECO:0000256" key="6">
    <source>
        <dbReference type="SAM" id="MobiDB-lite"/>
    </source>
</evidence>
<dbReference type="PANTHER" id="PTHR33602">
    <property type="entry name" value="REGULATORY PROTEIN RECX FAMILY PROTEIN"/>
    <property type="match status" value="1"/>
</dbReference>
<evidence type="ECO:0000256" key="5">
    <source>
        <dbReference type="HAMAP-Rule" id="MF_01114"/>
    </source>
</evidence>
<feature type="domain" description="RecX first three-helical" evidence="8">
    <location>
        <begin position="91"/>
        <end position="127"/>
    </location>
</feature>
<reference evidence="9 10" key="1">
    <citation type="submission" date="2019-09" db="EMBL/GenBank/DDBJ databases">
        <title>FDA dAtabase for Regulatory Grade micrObial Sequences (FDA-ARGOS): Supporting development and validation of Infectious Disease Dx tests.</title>
        <authorList>
            <person name="Sciortino C."/>
            <person name="Tallon L."/>
            <person name="Sadzewicz L."/>
            <person name="Vavikolanu K."/>
            <person name="Mehta A."/>
            <person name="Aluvathingal J."/>
            <person name="Nadendla S."/>
            <person name="Nandy P."/>
            <person name="Geyer C."/>
            <person name="Yan Y."/>
            <person name="Sichtig H."/>
        </authorList>
    </citation>
    <scope>NUCLEOTIDE SEQUENCE [LARGE SCALE GENOMIC DNA]</scope>
    <source>
        <strain evidence="9 10">FDAARGOS_640</strain>
    </source>
</reference>
<comment type="subcellular location">
    <subcellularLocation>
        <location evidence="1 5">Cytoplasm</location>
    </subcellularLocation>
</comment>
<dbReference type="InterPro" id="IPR003783">
    <property type="entry name" value="Regulatory_RecX"/>
</dbReference>
<dbReference type="PANTHER" id="PTHR33602:SF1">
    <property type="entry name" value="REGULATORY PROTEIN RECX FAMILY PROTEIN"/>
    <property type="match status" value="1"/>
</dbReference>
<protein>
    <recommendedName>
        <fullName evidence="3 5">Regulatory protein RecX</fullName>
    </recommendedName>
</protein>
<dbReference type="Pfam" id="PF02631">
    <property type="entry name" value="RecX_HTH2"/>
    <property type="match status" value="1"/>
</dbReference>
<dbReference type="Pfam" id="PF21982">
    <property type="entry name" value="RecX_HTH1"/>
    <property type="match status" value="1"/>
</dbReference>
<keyword evidence="10" id="KW-1185">Reference proteome</keyword>
<evidence type="ECO:0000313" key="9">
    <source>
        <dbReference type="EMBL" id="QEU11426.1"/>
    </source>
</evidence>
<feature type="region of interest" description="Disordered" evidence="6">
    <location>
        <begin position="20"/>
        <end position="40"/>
    </location>
</feature>
<proteinExistence type="inferred from homology"/>
<evidence type="ECO:0000256" key="4">
    <source>
        <dbReference type="ARBA" id="ARBA00022490"/>
    </source>
</evidence>
<evidence type="ECO:0000259" key="7">
    <source>
        <dbReference type="Pfam" id="PF02631"/>
    </source>
</evidence>
<name>A0ABX6A4E1_9MICO</name>
<dbReference type="InterPro" id="IPR036388">
    <property type="entry name" value="WH-like_DNA-bd_sf"/>
</dbReference>
<evidence type="ECO:0000256" key="2">
    <source>
        <dbReference type="ARBA" id="ARBA00009695"/>
    </source>
</evidence>
<keyword evidence="4 5" id="KW-0963">Cytoplasm</keyword>
<dbReference type="HAMAP" id="MF_01114">
    <property type="entry name" value="RecX"/>
    <property type="match status" value="1"/>
</dbReference>